<keyword evidence="1" id="KW-0812">Transmembrane</keyword>
<dbReference type="NCBIfam" id="TIGR02595">
    <property type="entry name" value="PEP_CTERM"/>
    <property type="match status" value="1"/>
</dbReference>
<dbReference type="PROSITE" id="PS51120">
    <property type="entry name" value="LDLRB"/>
    <property type="match status" value="1"/>
</dbReference>
<sequence length="469" mass="50166" precursor="true">MKACCEVRCWGNFSFSVSFSISILLGICCIMAGTAEALDLAAANGKSLNRYDLETGVGENVFSSAYASVHGVAFDSRNDDIYYVTTQSWYNDINRNGVSIYGYHDNSIRMSNLAFDPASRNLVIQYDDVRSPSTYFTRYTSVQTRNVDTSATNIVARRGMWTITGWSGYYDPSPIWAKVHDYADVAVDSFNGKVYWTDRLEGTVLRRNLDGSGDVETIYSGLDNPYSLSLDVGSSKLFLSDDTGILSGSMDGAGALSDIVLFTGDRPSSVDVDPFSRELYWTQDGFVKKANYDGSGAADVTNAAGNAIGAMTIALGHDAGRTAGYAFSADVVIDASASFSGVEVNDTVSFFESGFGEGYEFCVEGTSFSSVMLSDLAGGDFEVLLWDGSEFVLDGQVSAGEGYSFAAGVERFRLLGVGLDMSGELPGSIVTGLSFADATAADVSISVVPEPATVMLLGLGGVVLLRRRR</sequence>
<dbReference type="SUPFAM" id="SSF101898">
    <property type="entry name" value="NHL repeat"/>
    <property type="match status" value="1"/>
</dbReference>
<evidence type="ECO:0000259" key="2">
    <source>
        <dbReference type="Pfam" id="PF07589"/>
    </source>
</evidence>
<dbReference type="Proteomes" id="UP000189674">
    <property type="component" value="Chromosome"/>
</dbReference>
<dbReference type="InterPro" id="IPR011042">
    <property type="entry name" value="6-blade_b-propeller_TolB-like"/>
</dbReference>
<dbReference type="InterPro" id="IPR050778">
    <property type="entry name" value="Cueball_EGF_LRP_Nidogen"/>
</dbReference>
<evidence type="ECO:0000313" key="4">
    <source>
        <dbReference type="Proteomes" id="UP000189674"/>
    </source>
</evidence>
<protein>
    <recommendedName>
        <fullName evidence="2">Ice-binding protein C-terminal domain-containing protein</fullName>
    </recommendedName>
</protein>
<dbReference type="EMBL" id="CP019791">
    <property type="protein sequence ID" value="AQT68140.1"/>
    <property type="molecule type" value="Genomic_DNA"/>
</dbReference>
<dbReference type="Gene3D" id="2.120.10.30">
    <property type="entry name" value="TolB, C-terminal domain"/>
    <property type="match status" value="1"/>
</dbReference>
<gene>
    <name evidence="3" type="ORF">STSP2_01295</name>
</gene>
<dbReference type="KEGG" id="alus:STSP2_01295"/>
<dbReference type="STRING" id="1936003.STSP2_01295"/>
<dbReference type="InterPro" id="IPR013424">
    <property type="entry name" value="Ice-binding_C"/>
</dbReference>
<feature type="domain" description="Ice-binding protein C-terminal" evidence="2">
    <location>
        <begin position="448"/>
        <end position="469"/>
    </location>
</feature>
<evidence type="ECO:0000313" key="3">
    <source>
        <dbReference type="EMBL" id="AQT68140.1"/>
    </source>
</evidence>
<dbReference type="SMART" id="SM00135">
    <property type="entry name" value="LY"/>
    <property type="match status" value="3"/>
</dbReference>
<name>A0A1U9NKM0_9BACT</name>
<dbReference type="PANTHER" id="PTHR46513">
    <property type="entry name" value="VITELLOGENIN RECEPTOR-LIKE PROTEIN-RELATED-RELATED"/>
    <property type="match status" value="1"/>
</dbReference>
<keyword evidence="1" id="KW-0472">Membrane</keyword>
<feature type="transmembrane region" description="Helical" evidence="1">
    <location>
        <begin position="443"/>
        <end position="465"/>
    </location>
</feature>
<dbReference type="Pfam" id="PF07589">
    <property type="entry name" value="PEP-CTERM"/>
    <property type="match status" value="1"/>
</dbReference>
<evidence type="ECO:0000256" key="1">
    <source>
        <dbReference type="SAM" id="Phobius"/>
    </source>
</evidence>
<reference evidence="4" key="1">
    <citation type="submission" date="2017-02" db="EMBL/GenBank/DDBJ databases">
        <title>Comparative genomics and description of representatives of a novel lineage of planctomycetes thriving in anoxic sediments.</title>
        <authorList>
            <person name="Spring S."/>
            <person name="Bunk B."/>
            <person name="Sproer C."/>
        </authorList>
    </citation>
    <scope>NUCLEOTIDE SEQUENCE [LARGE SCALE GENOMIC DNA]</scope>
    <source>
        <strain evidence="4">ST-NAGAB-D1</strain>
    </source>
</reference>
<dbReference type="AlphaFoldDB" id="A0A1U9NKM0"/>
<keyword evidence="4" id="KW-1185">Reference proteome</keyword>
<keyword evidence="1" id="KW-1133">Transmembrane helix</keyword>
<dbReference type="InterPro" id="IPR000033">
    <property type="entry name" value="LDLR_classB_rpt"/>
</dbReference>
<proteinExistence type="predicted"/>
<dbReference type="OrthoDB" id="254354at2"/>
<accession>A0A1U9NKM0</accession>
<organism evidence="3 4">
    <name type="scientific">Anaerohalosphaera lusitana</name>
    <dbReference type="NCBI Taxonomy" id="1936003"/>
    <lineage>
        <taxon>Bacteria</taxon>
        <taxon>Pseudomonadati</taxon>
        <taxon>Planctomycetota</taxon>
        <taxon>Phycisphaerae</taxon>
        <taxon>Sedimentisphaerales</taxon>
        <taxon>Anaerohalosphaeraceae</taxon>
        <taxon>Anaerohalosphaera</taxon>
    </lineage>
</organism>